<dbReference type="OrthoDB" id="201595at2759"/>
<comment type="similarity">
    <text evidence="5 6">Belongs to the anion channel-forming bestrophin (TC 1.A.46) family. Calcium-sensitive chloride channel subfamily.</text>
</comment>
<keyword evidence="6" id="KW-0407">Ion channel</keyword>
<keyword evidence="3 6" id="KW-1133">Transmembrane helix</keyword>
<accession>A0A0N4ULI8</accession>
<evidence type="ECO:0000313" key="10">
    <source>
        <dbReference type="WBParaSite" id="DME_0000866301-mRNA-1"/>
    </source>
</evidence>
<proteinExistence type="inferred from homology"/>
<keyword evidence="6" id="KW-0868">Chloride</keyword>
<evidence type="ECO:0000256" key="3">
    <source>
        <dbReference type="ARBA" id="ARBA00022989"/>
    </source>
</evidence>
<protein>
    <recommendedName>
        <fullName evidence="6">Bestrophin homolog</fullName>
    </recommendedName>
</protein>
<dbReference type="InterPro" id="IPR021134">
    <property type="entry name" value="Bestrophin-like"/>
</dbReference>
<comment type="caution">
    <text evidence="6">Lacks conserved residue(s) required for the propagation of feature annotation.</text>
</comment>
<dbReference type="EMBL" id="UYYG01000068">
    <property type="protein sequence ID" value="VDN52605.1"/>
    <property type="molecule type" value="Genomic_DNA"/>
</dbReference>
<dbReference type="Pfam" id="PF01062">
    <property type="entry name" value="Bestrophin"/>
    <property type="match status" value="2"/>
</dbReference>
<keyword evidence="4 6" id="KW-0472">Membrane</keyword>
<dbReference type="PANTHER" id="PTHR10736:SF0">
    <property type="entry name" value="BESTROPHIN HOMOLOG"/>
    <property type="match status" value="1"/>
</dbReference>
<dbReference type="STRING" id="318479.A0A0N4ULI8"/>
<dbReference type="InterPro" id="IPR000615">
    <property type="entry name" value="Bestrophin"/>
</dbReference>
<keyword evidence="6" id="KW-0813">Transport</keyword>
<evidence type="ECO:0000256" key="6">
    <source>
        <dbReference type="RuleBase" id="RU363126"/>
    </source>
</evidence>
<dbReference type="GO" id="GO:0034707">
    <property type="term" value="C:chloride channel complex"/>
    <property type="evidence" value="ECO:0007669"/>
    <property type="project" value="UniProtKB-KW"/>
</dbReference>
<dbReference type="Proteomes" id="UP000274756">
    <property type="component" value="Unassembled WGS sequence"/>
</dbReference>
<evidence type="ECO:0000256" key="1">
    <source>
        <dbReference type="ARBA" id="ARBA00004370"/>
    </source>
</evidence>
<dbReference type="AlphaFoldDB" id="A0A0N4ULI8"/>
<evidence type="ECO:0000313" key="8">
    <source>
        <dbReference type="Proteomes" id="UP000038040"/>
    </source>
</evidence>
<dbReference type="WBParaSite" id="DME_0000866301-mRNA-1">
    <property type="protein sequence ID" value="DME_0000866301-mRNA-1"/>
    <property type="gene ID" value="DME_0000866301"/>
</dbReference>
<evidence type="ECO:0000313" key="9">
    <source>
        <dbReference type="Proteomes" id="UP000274756"/>
    </source>
</evidence>
<name>A0A0N4ULI8_DRAME</name>
<keyword evidence="9" id="KW-1185">Reference proteome</keyword>
<dbReference type="GO" id="GO:0005254">
    <property type="term" value="F:chloride channel activity"/>
    <property type="evidence" value="ECO:0007669"/>
    <property type="project" value="UniProtKB-KW"/>
</dbReference>
<evidence type="ECO:0000256" key="2">
    <source>
        <dbReference type="ARBA" id="ARBA00022692"/>
    </source>
</evidence>
<reference evidence="7 9" key="2">
    <citation type="submission" date="2018-11" db="EMBL/GenBank/DDBJ databases">
        <authorList>
            <consortium name="Pathogen Informatics"/>
        </authorList>
    </citation>
    <scope>NUCLEOTIDE SEQUENCE [LARGE SCALE GENOMIC DNA]</scope>
</reference>
<comment type="function">
    <text evidence="6">Forms chloride channels.</text>
</comment>
<keyword evidence="6" id="KW-1003">Cell membrane</keyword>
<gene>
    <name evidence="7" type="ORF">DME_LOCUS2578</name>
</gene>
<evidence type="ECO:0000256" key="5">
    <source>
        <dbReference type="ARBA" id="ARBA00034769"/>
    </source>
</evidence>
<reference evidence="10" key="1">
    <citation type="submission" date="2017-02" db="UniProtKB">
        <authorList>
            <consortium name="WormBaseParasite"/>
        </authorList>
    </citation>
    <scope>IDENTIFICATION</scope>
</reference>
<evidence type="ECO:0000313" key="7">
    <source>
        <dbReference type="EMBL" id="VDN52605.1"/>
    </source>
</evidence>
<dbReference type="GO" id="GO:0005886">
    <property type="term" value="C:plasma membrane"/>
    <property type="evidence" value="ECO:0007669"/>
    <property type="project" value="UniProtKB-SubCell"/>
</dbReference>
<comment type="subcellular location">
    <subcellularLocation>
        <location evidence="6">Cell membrane</location>
        <topology evidence="6">Multi-pass membrane protein</topology>
    </subcellularLocation>
    <subcellularLocation>
        <location evidence="1">Membrane</location>
    </subcellularLocation>
</comment>
<organism evidence="8 10">
    <name type="scientific">Dracunculus medinensis</name>
    <name type="common">Guinea worm</name>
    <dbReference type="NCBI Taxonomy" id="318479"/>
    <lineage>
        <taxon>Eukaryota</taxon>
        <taxon>Metazoa</taxon>
        <taxon>Ecdysozoa</taxon>
        <taxon>Nematoda</taxon>
        <taxon>Chromadorea</taxon>
        <taxon>Rhabditida</taxon>
        <taxon>Spirurina</taxon>
        <taxon>Dracunculoidea</taxon>
        <taxon>Dracunculidae</taxon>
        <taxon>Dracunculus</taxon>
    </lineage>
</organism>
<feature type="transmembrane region" description="Helical" evidence="6">
    <location>
        <begin position="15"/>
        <end position="37"/>
    </location>
</feature>
<dbReference type="PANTHER" id="PTHR10736">
    <property type="entry name" value="BESTROPHIN"/>
    <property type="match status" value="1"/>
</dbReference>
<keyword evidence="6" id="KW-0406">Ion transport</keyword>
<evidence type="ECO:0000256" key="4">
    <source>
        <dbReference type="ARBA" id="ARBA00023136"/>
    </source>
</evidence>
<keyword evidence="6" id="KW-0869">Chloride channel</keyword>
<keyword evidence="2 6" id="KW-0812">Transmembrane</keyword>
<dbReference type="Proteomes" id="UP000038040">
    <property type="component" value="Unplaced"/>
</dbReference>
<sequence length="121" mass="14408">MICTNFRWSQITLWYYNWIPIPLAYTQVVFLAVRFYFLLTVVGRQFVDGSISPWSVAEALINPCGDDDEDFDFEWFLARNLRQALAIMDEKNCMPPPLCFDKFWRDSKKAEENQNHNEKEK</sequence>